<name>A0A367JRY9_RHIST</name>
<evidence type="ECO:0000313" key="2">
    <source>
        <dbReference type="EMBL" id="RCH92732.1"/>
    </source>
</evidence>
<dbReference type="AlphaFoldDB" id="A0A367JRY9"/>
<feature type="compositionally biased region" description="Basic and acidic residues" evidence="1">
    <location>
        <begin position="66"/>
        <end position="91"/>
    </location>
</feature>
<dbReference type="EMBL" id="PJQM01002795">
    <property type="protein sequence ID" value="RCH92732.1"/>
    <property type="molecule type" value="Genomic_DNA"/>
</dbReference>
<dbReference type="Proteomes" id="UP000253551">
    <property type="component" value="Unassembled WGS sequence"/>
</dbReference>
<dbReference type="OrthoDB" id="2289512at2759"/>
<feature type="compositionally biased region" description="Basic and acidic residues" evidence="1">
    <location>
        <begin position="38"/>
        <end position="51"/>
    </location>
</feature>
<reference evidence="2 3" key="1">
    <citation type="journal article" date="2018" name="G3 (Bethesda)">
        <title>Phylogenetic and Phylogenomic Definition of Rhizopus Species.</title>
        <authorList>
            <person name="Gryganskyi A.P."/>
            <person name="Golan J."/>
            <person name="Dolatabadi S."/>
            <person name="Mondo S."/>
            <person name="Robb S."/>
            <person name="Idnurm A."/>
            <person name="Muszewska A."/>
            <person name="Steczkiewicz K."/>
            <person name="Masonjones S."/>
            <person name="Liao H.L."/>
            <person name="Gajdeczka M.T."/>
            <person name="Anike F."/>
            <person name="Vuek A."/>
            <person name="Anishchenko I.M."/>
            <person name="Voigt K."/>
            <person name="de Hoog G.S."/>
            <person name="Smith M.E."/>
            <person name="Heitman J."/>
            <person name="Vilgalys R."/>
            <person name="Stajich J.E."/>
        </authorList>
    </citation>
    <scope>NUCLEOTIDE SEQUENCE [LARGE SCALE GENOMIC DNA]</scope>
    <source>
        <strain evidence="2 3">LSU 92-RS-03</strain>
    </source>
</reference>
<proteinExistence type="predicted"/>
<comment type="caution">
    <text evidence="2">The sequence shown here is derived from an EMBL/GenBank/DDBJ whole genome shotgun (WGS) entry which is preliminary data.</text>
</comment>
<accession>A0A367JRY9</accession>
<evidence type="ECO:0000313" key="3">
    <source>
        <dbReference type="Proteomes" id="UP000253551"/>
    </source>
</evidence>
<keyword evidence="3" id="KW-1185">Reference proteome</keyword>
<feature type="region of interest" description="Disordered" evidence="1">
    <location>
        <begin position="1"/>
        <end position="91"/>
    </location>
</feature>
<gene>
    <name evidence="2" type="ORF">CU098_010459</name>
</gene>
<organism evidence="2 3">
    <name type="scientific">Rhizopus stolonifer</name>
    <name type="common">Rhizopus nigricans</name>
    <dbReference type="NCBI Taxonomy" id="4846"/>
    <lineage>
        <taxon>Eukaryota</taxon>
        <taxon>Fungi</taxon>
        <taxon>Fungi incertae sedis</taxon>
        <taxon>Mucoromycota</taxon>
        <taxon>Mucoromycotina</taxon>
        <taxon>Mucoromycetes</taxon>
        <taxon>Mucorales</taxon>
        <taxon>Mucorineae</taxon>
        <taxon>Rhizopodaceae</taxon>
        <taxon>Rhizopus</taxon>
    </lineage>
</organism>
<sequence>PKANENDVEDQSRAVNKSIGSNKSFLRNATPALSLKTNQRDQHKITHDKQKLQVFKDVNNSIPQKRSIDLNEEAQTKKQHTEPIERTQRHREEEIEWAPAGFDLDFSGFDSTVETYEPVLSNLELPENDTAIERRFHVEQEPEVEQEQELPEQDMSTIEYCPPKEKELPYVPDSSCIVKVSAFDGFADINAYELARTFNKDDDTFIVYPDDEDILNQLSVQPIADIEFDYDSSDLDPESDTVSDHDFSSIPFQDHTLDIEFYVEAHCH</sequence>
<protein>
    <submittedName>
        <fullName evidence="2">Uncharacterized protein</fullName>
    </submittedName>
</protein>
<feature type="non-terminal residue" evidence="2">
    <location>
        <position position="1"/>
    </location>
</feature>
<evidence type="ECO:0000256" key="1">
    <source>
        <dbReference type="SAM" id="MobiDB-lite"/>
    </source>
</evidence>
<feature type="compositionally biased region" description="Polar residues" evidence="1">
    <location>
        <begin position="13"/>
        <end position="27"/>
    </location>
</feature>